<evidence type="ECO:0000313" key="4">
    <source>
        <dbReference type="Proteomes" id="UP000762676"/>
    </source>
</evidence>
<organism evidence="3 4">
    <name type="scientific">Elysia marginata</name>
    <dbReference type="NCBI Taxonomy" id="1093978"/>
    <lineage>
        <taxon>Eukaryota</taxon>
        <taxon>Metazoa</taxon>
        <taxon>Spiralia</taxon>
        <taxon>Lophotrochozoa</taxon>
        <taxon>Mollusca</taxon>
        <taxon>Gastropoda</taxon>
        <taxon>Heterobranchia</taxon>
        <taxon>Euthyneura</taxon>
        <taxon>Panpulmonata</taxon>
        <taxon>Sacoglossa</taxon>
        <taxon>Placobranchoidea</taxon>
        <taxon>Plakobranchidae</taxon>
        <taxon>Elysia</taxon>
    </lineage>
</organism>
<name>A0AAV4J1F6_9GAST</name>
<dbReference type="Gene3D" id="3.40.50.150">
    <property type="entry name" value="Vaccinia Virus protein VP39"/>
    <property type="match status" value="1"/>
</dbReference>
<dbReference type="EMBL" id="BMAT01006622">
    <property type="protein sequence ID" value="GFS16668.1"/>
    <property type="molecule type" value="Genomic_DNA"/>
</dbReference>
<protein>
    <submittedName>
        <fullName evidence="3">Methyltransferase-like protein 7A</fullName>
    </submittedName>
</protein>
<keyword evidence="1" id="KW-0472">Membrane</keyword>
<dbReference type="GO" id="GO:0032259">
    <property type="term" value="P:methylation"/>
    <property type="evidence" value="ECO:0007669"/>
    <property type="project" value="UniProtKB-KW"/>
</dbReference>
<dbReference type="Proteomes" id="UP000762676">
    <property type="component" value="Unassembled WGS sequence"/>
</dbReference>
<evidence type="ECO:0000256" key="1">
    <source>
        <dbReference type="SAM" id="Phobius"/>
    </source>
</evidence>
<dbReference type="PANTHER" id="PTHR45036:SF1">
    <property type="entry name" value="METHYLTRANSFERASE LIKE 7A"/>
    <property type="match status" value="1"/>
</dbReference>
<keyword evidence="3" id="KW-0489">Methyltransferase</keyword>
<gene>
    <name evidence="3" type="ORF">ElyMa_003219900</name>
</gene>
<dbReference type="GO" id="GO:0008757">
    <property type="term" value="F:S-adenosylmethionine-dependent methyltransferase activity"/>
    <property type="evidence" value="ECO:0007669"/>
    <property type="project" value="InterPro"/>
</dbReference>
<keyword evidence="1" id="KW-0812">Transmembrane</keyword>
<accession>A0AAV4J1F6</accession>
<dbReference type="CDD" id="cd02440">
    <property type="entry name" value="AdoMet_MTases"/>
    <property type="match status" value="1"/>
</dbReference>
<dbReference type="InterPro" id="IPR029063">
    <property type="entry name" value="SAM-dependent_MTases_sf"/>
</dbReference>
<dbReference type="InterPro" id="IPR013216">
    <property type="entry name" value="Methyltransf_11"/>
</dbReference>
<feature type="domain" description="Methyltransferase type 11" evidence="2">
    <location>
        <begin position="79"/>
        <end position="175"/>
    </location>
</feature>
<sequence>MARVDAEVSFLLAYIILPILSLFLVSRYLFELNLKKLESLVLRRTCAWLSRRYLEKEKQLLFKHLGDIKQTSRRALSILEIGIGSGENFQYYPRGVHFSCVEPNHHYDSVWKKKLEKFRHIRLDECFHLGAEDMPDVKSNMYDVVVCTLVLCSVMDPAAVLREIHRVLKPVSIFCFCH</sequence>
<dbReference type="PANTHER" id="PTHR45036">
    <property type="entry name" value="METHYLTRANSFERASE LIKE 7B"/>
    <property type="match status" value="1"/>
</dbReference>
<evidence type="ECO:0000259" key="2">
    <source>
        <dbReference type="Pfam" id="PF08241"/>
    </source>
</evidence>
<dbReference type="Pfam" id="PF08241">
    <property type="entry name" value="Methyltransf_11"/>
    <property type="match status" value="1"/>
</dbReference>
<comment type="caution">
    <text evidence="3">The sequence shown here is derived from an EMBL/GenBank/DDBJ whole genome shotgun (WGS) entry which is preliminary data.</text>
</comment>
<keyword evidence="4" id="KW-1185">Reference proteome</keyword>
<proteinExistence type="predicted"/>
<keyword evidence="3" id="KW-0808">Transferase</keyword>
<dbReference type="SUPFAM" id="SSF53335">
    <property type="entry name" value="S-adenosyl-L-methionine-dependent methyltransferases"/>
    <property type="match status" value="1"/>
</dbReference>
<evidence type="ECO:0000313" key="3">
    <source>
        <dbReference type="EMBL" id="GFS16668.1"/>
    </source>
</evidence>
<feature type="transmembrane region" description="Helical" evidence="1">
    <location>
        <begin position="12"/>
        <end position="30"/>
    </location>
</feature>
<reference evidence="3 4" key="1">
    <citation type="journal article" date="2021" name="Elife">
        <title>Chloroplast acquisition without the gene transfer in kleptoplastic sea slugs, Plakobranchus ocellatus.</title>
        <authorList>
            <person name="Maeda T."/>
            <person name="Takahashi S."/>
            <person name="Yoshida T."/>
            <person name="Shimamura S."/>
            <person name="Takaki Y."/>
            <person name="Nagai Y."/>
            <person name="Toyoda A."/>
            <person name="Suzuki Y."/>
            <person name="Arimoto A."/>
            <person name="Ishii H."/>
            <person name="Satoh N."/>
            <person name="Nishiyama T."/>
            <person name="Hasebe M."/>
            <person name="Maruyama T."/>
            <person name="Minagawa J."/>
            <person name="Obokata J."/>
            <person name="Shigenobu S."/>
        </authorList>
    </citation>
    <scope>NUCLEOTIDE SEQUENCE [LARGE SCALE GENOMIC DNA]</scope>
</reference>
<dbReference type="AlphaFoldDB" id="A0AAV4J1F6"/>
<keyword evidence="1" id="KW-1133">Transmembrane helix</keyword>
<dbReference type="InterPro" id="IPR052356">
    <property type="entry name" value="Thiol_S-MT"/>
</dbReference>